<reference evidence="9" key="1">
    <citation type="submission" date="2023-08" db="EMBL/GenBank/DDBJ databases">
        <authorList>
            <person name="Alioto T."/>
            <person name="Alioto T."/>
            <person name="Gomez Garrido J."/>
        </authorList>
    </citation>
    <scope>NUCLEOTIDE SEQUENCE</scope>
</reference>
<keyword evidence="6" id="KW-0539">Nucleus</keyword>
<dbReference type="PROSITE" id="PS00028">
    <property type="entry name" value="ZINC_FINGER_C2H2_1"/>
    <property type="match status" value="1"/>
</dbReference>
<organism evidence="9 10">
    <name type="scientific">Octopus vulgaris</name>
    <name type="common">Common octopus</name>
    <dbReference type="NCBI Taxonomy" id="6645"/>
    <lineage>
        <taxon>Eukaryota</taxon>
        <taxon>Metazoa</taxon>
        <taxon>Spiralia</taxon>
        <taxon>Lophotrochozoa</taxon>
        <taxon>Mollusca</taxon>
        <taxon>Cephalopoda</taxon>
        <taxon>Coleoidea</taxon>
        <taxon>Octopodiformes</taxon>
        <taxon>Octopoda</taxon>
        <taxon>Incirrata</taxon>
        <taxon>Octopodidae</taxon>
        <taxon>Octopus</taxon>
    </lineage>
</organism>
<evidence type="ECO:0000256" key="6">
    <source>
        <dbReference type="ARBA" id="ARBA00023242"/>
    </source>
</evidence>
<evidence type="ECO:0000256" key="1">
    <source>
        <dbReference type="ARBA" id="ARBA00004123"/>
    </source>
</evidence>
<dbReference type="PROSITE" id="PS50157">
    <property type="entry name" value="ZINC_FINGER_C2H2_2"/>
    <property type="match status" value="2"/>
</dbReference>
<dbReference type="AlphaFoldDB" id="A0AA36BX60"/>
<keyword evidence="3" id="KW-0677">Repeat</keyword>
<evidence type="ECO:0000256" key="4">
    <source>
        <dbReference type="ARBA" id="ARBA00022771"/>
    </source>
</evidence>
<dbReference type="EMBL" id="OX597840">
    <property type="protein sequence ID" value="CAI9741969.1"/>
    <property type="molecule type" value="Genomic_DNA"/>
</dbReference>
<evidence type="ECO:0000313" key="9">
    <source>
        <dbReference type="EMBL" id="CAI9741969.1"/>
    </source>
</evidence>
<dbReference type="Proteomes" id="UP001162480">
    <property type="component" value="Chromosome 27"/>
</dbReference>
<keyword evidence="10" id="KW-1185">Reference proteome</keyword>
<dbReference type="Gene3D" id="3.30.160.60">
    <property type="entry name" value="Classic Zinc Finger"/>
    <property type="match status" value="3"/>
</dbReference>
<dbReference type="PANTHER" id="PTHR23235:SF178">
    <property type="entry name" value="C2H2-TYPE DOMAIN-CONTAINING PROTEIN-RELATED"/>
    <property type="match status" value="1"/>
</dbReference>
<accession>A0AA36BX60</accession>
<keyword evidence="4 7" id="KW-0863">Zinc-finger</keyword>
<evidence type="ECO:0000256" key="3">
    <source>
        <dbReference type="ARBA" id="ARBA00022737"/>
    </source>
</evidence>
<dbReference type="GO" id="GO:0000978">
    <property type="term" value="F:RNA polymerase II cis-regulatory region sequence-specific DNA binding"/>
    <property type="evidence" value="ECO:0007669"/>
    <property type="project" value="TreeGrafter"/>
</dbReference>
<dbReference type="GO" id="GO:0008270">
    <property type="term" value="F:zinc ion binding"/>
    <property type="evidence" value="ECO:0007669"/>
    <property type="project" value="UniProtKB-KW"/>
</dbReference>
<keyword evidence="2" id="KW-0479">Metal-binding</keyword>
<dbReference type="PANTHER" id="PTHR23235">
    <property type="entry name" value="KRUEPPEL-LIKE TRANSCRIPTION FACTOR"/>
    <property type="match status" value="1"/>
</dbReference>
<gene>
    <name evidence="9" type="ORF">OCTVUL_1B002372</name>
</gene>
<dbReference type="GO" id="GO:0005634">
    <property type="term" value="C:nucleus"/>
    <property type="evidence" value="ECO:0007669"/>
    <property type="project" value="UniProtKB-SubCell"/>
</dbReference>
<sequence>MKPNIEEINMCGTSFSVGSNLTRHKRIHTGEKPYHCDICGKSFSDDSSLTKHKRIHTGEKPYHCNI</sequence>
<feature type="domain" description="C2H2-type" evidence="8">
    <location>
        <begin position="34"/>
        <end position="61"/>
    </location>
</feature>
<evidence type="ECO:0000313" key="10">
    <source>
        <dbReference type="Proteomes" id="UP001162480"/>
    </source>
</evidence>
<proteinExistence type="predicted"/>
<dbReference type="SUPFAM" id="SSF57667">
    <property type="entry name" value="beta-beta-alpha zinc fingers"/>
    <property type="match status" value="1"/>
</dbReference>
<name>A0AA36BX60_OCTVU</name>
<dbReference type="Pfam" id="PF13465">
    <property type="entry name" value="zf-H2C2_2"/>
    <property type="match status" value="1"/>
</dbReference>
<keyword evidence="5" id="KW-0862">Zinc</keyword>
<dbReference type="FunFam" id="3.30.160.60:FF:001498">
    <property type="entry name" value="Zinc finger protein 404"/>
    <property type="match status" value="1"/>
</dbReference>
<evidence type="ECO:0000256" key="7">
    <source>
        <dbReference type="PROSITE-ProRule" id="PRU00042"/>
    </source>
</evidence>
<dbReference type="FunFam" id="3.30.160.60:FF:000557">
    <property type="entry name" value="zinc finger and SCAN domain-containing protein 29"/>
    <property type="match status" value="1"/>
</dbReference>
<evidence type="ECO:0000256" key="5">
    <source>
        <dbReference type="ARBA" id="ARBA00022833"/>
    </source>
</evidence>
<evidence type="ECO:0000259" key="8">
    <source>
        <dbReference type="PROSITE" id="PS50157"/>
    </source>
</evidence>
<dbReference type="InterPro" id="IPR036236">
    <property type="entry name" value="Znf_C2H2_sf"/>
</dbReference>
<dbReference type="InterPro" id="IPR013087">
    <property type="entry name" value="Znf_C2H2_type"/>
</dbReference>
<protein>
    <submittedName>
        <fullName evidence="9">To endothelial zinc finger induced by tumor necrosis factor alpha</fullName>
    </submittedName>
</protein>
<feature type="domain" description="C2H2-type" evidence="8">
    <location>
        <begin position="6"/>
        <end position="33"/>
    </location>
</feature>
<evidence type="ECO:0000256" key="2">
    <source>
        <dbReference type="ARBA" id="ARBA00022723"/>
    </source>
</evidence>
<dbReference type="GO" id="GO:0000981">
    <property type="term" value="F:DNA-binding transcription factor activity, RNA polymerase II-specific"/>
    <property type="evidence" value="ECO:0007669"/>
    <property type="project" value="TreeGrafter"/>
</dbReference>
<comment type="subcellular location">
    <subcellularLocation>
        <location evidence="1">Nucleus</location>
    </subcellularLocation>
</comment>
<dbReference type="SMART" id="SM00355">
    <property type="entry name" value="ZnF_C2H2"/>
    <property type="match status" value="2"/>
</dbReference>